<name>A0A6P8YLX0_THRPL</name>
<reference evidence="10" key="1">
    <citation type="submission" date="2025-08" db="UniProtKB">
        <authorList>
            <consortium name="RefSeq"/>
        </authorList>
    </citation>
    <scope>IDENTIFICATION</scope>
    <source>
        <tissue evidence="10">Total insect</tissue>
    </source>
</reference>
<feature type="non-terminal residue" evidence="10">
    <location>
        <position position="363"/>
    </location>
</feature>
<evidence type="ECO:0000256" key="3">
    <source>
        <dbReference type="ARBA" id="ARBA00022692"/>
    </source>
</evidence>
<dbReference type="KEGG" id="tpal:117643185"/>
<feature type="chain" id="PRO_5027589870" evidence="8">
    <location>
        <begin position="25"/>
        <end position="363"/>
    </location>
</feature>
<evidence type="ECO:0000256" key="4">
    <source>
        <dbReference type="ARBA" id="ARBA00022989"/>
    </source>
</evidence>
<keyword evidence="4 7" id="KW-1133">Transmembrane helix</keyword>
<dbReference type="RefSeq" id="XP_034237816.1">
    <property type="nucleotide sequence ID" value="XM_034381925.1"/>
</dbReference>
<feature type="signal peptide" evidence="8">
    <location>
        <begin position="1"/>
        <end position="24"/>
    </location>
</feature>
<dbReference type="GeneID" id="117643185"/>
<evidence type="ECO:0000256" key="1">
    <source>
        <dbReference type="ARBA" id="ARBA00004141"/>
    </source>
</evidence>
<feature type="non-terminal residue" evidence="10">
    <location>
        <position position="1"/>
    </location>
</feature>
<feature type="transmembrane region" description="Helical" evidence="7">
    <location>
        <begin position="54"/>
        <end position="71"/>
    </location>
</feature>
<proteinExistence type="inferred from homology"/>
<feature type="compositionally biased region" description="Acidic residues" evidence="6">
    <location>
        <begin position="338"/>
        <end position="349"/>
    </location>
</feature>
<organism evidence="10">
    <name type="scientific">Thrips palmi</name>
    <name type="common">Melon thrips</name>
    <dbReference type="NCBI Taxonomy" id="161013"/>
    <lineage>
        <taxon>Eukaryota</taxon>
        <taxon>Metazoa</taxon>
        <taxon>Ecdysozoa</taxon>
        <taxon>Arthropoda</taxon>
        <taxon>Hexapoda</taxon>
        <taxon>Insecta</taxon>
        <taxon>Pterygota</taxon>
        <taxon>Neoptera</taxon>
        <taxon>Paraneoptera</taxon>
        <taxon>Thysanoptera</taxon>
        <taxon>Terebrantia</taxon>
        <taxon>Thripoidea</taxon>
        <taxon>Thripidae</taxon>
        <taxon>Thrips</taxon>
    </lineage>
</organism>
<dbReference type="InParanoid" id="A0A6P8YLX0"/>
<gene>
    <name evidence="10" type="primary">LOC117643185</name>
</gene>
<comment type="subcellular location">
    <subcellularLocation>
        <location evidence="1">Membrane</location>
        <topology evidence="1">Multi-pass membrane protein</topology>
    </subcellularLocation>
</comment>
<keyword evidence="5 7" id="KW-0472">Membrane</keyword>
<feature type="region of interest" description="Disordered" evidence="6">
    <location>
        <begin position="338"/>
        <end position="363"/>
    </location>
</feature>
<dbReference type="GO" id="GO:0016020">
    <property type="term" value="C:membrane"/>
    <property type="evidence" value="ECO:0007669"/>
    <property type="project" value="UniProtKB-SubCell"/>
</dbReference>
<keyword evidence="3 7" id="KW-0812">Transmembrane</keyword>
<accession>A0A6P8YLX0</accession>
<evidence type="ECO:0000256" key="6">
    <source>
        <dbReference type="SAM" id="MobiDB-lite"/>
    </source>
</evidence>
<protein>
    <submittedName>
        <fullName evidence="10">Transmembrane protein 151B-like</fullName>
    </submittedName>
</protein>
<dbReference type="Proteomes" id="UP000515158">
    <property type="component" value="Unplaced"/>
</dbReference>
<evidence type="ECO:0000256" key="7">
    <source>
        <dbReference type="SAM" id="Phobius"/>
    </source>
</evidence>
<evidence type="ECO:0000256" key="5">
    <source>
        <dbReference type="ARBA" id="ARBA00023136"/>
    </source>
</evidence>
<dbReference type="OrthoDB" id="190434at2759"/>
<sequence>RALRREANLKCLMLTLLILGCCAAVTWCRLAEVTRVMLPRHRLSSSGTPCEAGYLYIPVCFLALLYLVYLAECWHSRAQLSLQGHAQSLAEVLRFVQQMRAAEPVVWWKAVCYHYVRRKRQVTRYRHGEGYTATQVYYERVNTHAAASEFHAATCGVRDISKDLVLDPPAPVTRIRFSKGFAFSNVEAAADFEEQRARFFSEHERFDDYMEMREGLDLSGVPCFRELVVAYRDRKPWYFRPAVFWAASLLLLSWPVRLLQEYNTAHVHYQVTKLFGGNYDGGVPVPGGGGGGAATATDWLGGRLSHGSTMDSGEWDSCIRENCALIPSYSEALLMDEGGVDGDAADDADEQRSLVNARDADDE</sequence>
<evidence type="ECO:0000256" key="2">
    <source>
        <dbReference type="ARBA" id="ARBA00009583"/>
    </source>
</evidence>
<dbReference type="AlphaFoldDB" id="A0A6P8YLX0"/>
<keyword evidence="8" id="KW-0732">Signal</keyword>
<dbReference type="PANTHER" id="PTHR31893">
    <property type="entry name" value="TRANSMEMBRANE PROTEIN 151 HOMOLOG"/>
    <property type="match status" value="1"/>
</dbReference>
<evidence type="ECO:0000313" key="10">
    <source>
        <dbReference type="RefSeq" id="XP_034237816.1"/>
    </source>
</evidence>
<evidence type="ECO:0000256" key="8">
    <source>
        <dbReference type="SAM" id="SignalP"/>
    </source>
</evidence>
<comment type="similarity">
    <text evidence="2">Belongs to the TMEM151 family.</text>
</comment>
<dbReference type="Pfam" id="PF14857">
    <property type="entry name" value="TMEM151"/>
    <property type="match status" value="1"/>
</dbReference>
<dbReference type="PANTHER" id="PTHR31893:SF5">
    <property type="entry name" value="TRANSMEMBRANE PROTEIN 151 HOMOLOG"/>
    <property type="match status" value="1"/>
</dbReference>
<evidence type="ECO:0000313" key="9">
    <source>
        <dbReference type="Proteomes" id="UP000515158"/>
    </source>
</evidence>
<dbReference type="InterPro" id="IPR026767">
    <property type="entry name" value="Tmem151"/>
</dbReference>
<feature type="transmembrane region" description="Helical" evidence="7">
    <location>
        <begin position="237"/>
        <end position="256"/>
    </location>
</feature>
<keyword evidence="9" id="KW-1185">Reference proteome</keyword>